<feature type="domain" description="TonB-dependent receptor plug" evidence="5">
    <location>
        <begin position="133"/>
        <end position="230"/>
    </location>
</feature>
<proteinExistence type="predicted"/>
<dbReference type="Gene3D" id="2.60.40.1120">
    <property type="entry name" value="Carboxypeptidase-like, regulatory domain"/>
    <property type="match status" value="1"/>
</dbReference>
<dbReference type="GO" id="GO:0009279">
    <property type="term" value="C:cell outer membrane"/>
    <property type="evidence" value="ECO:0007669"/>
    <property type="project" value="UniProtKB-SubCell"/>
</dbReference>
<dbReference type="SUPFAM" id="SSF49464">
    <property type="entry name" value="Carboxypeptidase regulatory domain-like"/>
    <property type="match status" value="1"/>
</dbReference>
<evidence type="ECO:0000256" key="4">
    <source>
        <dbReference type="SAM" id="SignalP"/>
    </source>
</evidence>
<dbReference type="Proteomes" id="UP000232673">
    <property type="component" value="Unassembled WGS sequence"/>
</dbReference>
<keyword evidence="2" id="KW-0472">Membrane</keyword>
<dbReference type="Gene3D" id="2.170.130.10">
    <property type="entry name" value="TonB-dependent receptor, plug domain"/>
    <property type="match status" value="1"/>
</dbReference>
<feature type="chain" id="PRO_5014728789" description="TonB-dependent receptor" evidence="4">
    <location>
        <begin position="22"/>
        <end position="933"/>
    </location>
</feature>
<dbReference type="Pfam" id="PF14905">
    <property type="entry name" value="OMP_b-brl_3"/>
    <property type="match status" value="1"/>
</dbReference>
<evidence type="ECO:0000313" key="8">
    <source>
        <dbReference type="Proteomes" id="UP000232673"/>
    </source>
</evidence>
<sequence>MKKYLSILSLLILSVAMQAQSDTTGSIAGKLSDNEVEGQPLPFANVIIKETNKGTTSDFDGLYSLKNIEPGTYTVEFSFIGYETLQIPNVEVVSGKVTEINTGLGASAAALDEVVISTVSRKDSEVALLLEQKNAIQIQQSIGAEELSRKAVTNVEQGVSKVSGITMVQDRGIFVRGLDDRYNYLMINGLPVASSDPDFKIIPLSYISTNIVSSVDVLKTFSPSLYSDFAGATFKINTPPAPAKPTTTINFGFNYNTNTTFKDFLTDNSGDSEFLGYTGAGRSLPAELDINSLSLSASPEESAGLFNTSWTPESKNAPLDTRFGISHGQRLFANDRENLGFVFSMNYRNFHRKQNGVERTLNSEGTAGQNFTSTNYNFSTQKSALLSLDYTRFNKLNLSFNTIYLQNSSNFIREAYGRNDGFTQLNNRDFFIRDMRYTENDQLTLQLTGNLEFEEKKHQIHFGASAGLGNNEVPDRRVLRAAGVGEDANYITTNGINPFKFYQSLENMNVNSRLEYELGFDQNEEGDYNTVFKIGHNLDHIEYQFYNRFITAQVNRNNLPNLNTNNPQDFFNQGFNEGFLSYNSTFDPTAASKIDQTINAGYLTFFRKWDRIILEAGLRAEHALREIIFREPLDRPQTPYQKLAYEPFDFNPSINLRYELNENSNLRFTSSITNTRPRLREILPTVYQNGDGNQVIGNPDLLNSTNYNLDIKYEIFPTSSELFAITAFGKYLEDPIERLARSTSVGYRTFFDNFEEAYLYGLEMEARVNLGNITKAESLDDLSFGFNGILMNSVATADANNPRFAVVTNKERQLQGASNWGLNADLGYELIDTEKTESQINLIFNTYGKRIYAVGVEGADEIYEKPMNQLDLSWNTEFNDHIGVKLTVRNILNEETLFTQDPTQEVRFPDRFSNVVESFDLGTTFGVNVTYKF</sequence>
<reference evidence="7 8" key="1">
    <citation type="submission" date="2015-10" db="EMBL/GenBank/DDBJ databases">
        <title>Draft genome sequence of Salegentibacter salinarum KCTC 12975.</title>
        <authorList>
            <person name="Lin W."/>
            <person name="Zheng Q."/>
        </authorList>
    </citation>
    <scope>NUCLEOTIDE SEQUENCE [LARGE SCALE GENOMIC DNA]</scope>
    <source>
        <strain evidence="7 8">KCTC 12975</strain>
    </source>
</reference>
<dbReference type="InterPro" id="IPR037066">
    <property type="entry name" value="Plug_dom_sf"/>
</dbReference>
<comment type="subcellular location">
    <subcellularLocation>
        <location evidence="1">Cell outer membrane</location>
    </subcellularLocation>
</comment>
<evidence type="ECO:0000259" key="5">
    <source>
        <dbReference type="Pfam" id="PF07715"/>
    </source>
</evidence>
<dbReference type="STRING" id="447422.SAMN05660903_02754"/>
<dbReference type="Gene3D" id="2.40.170.20">
    <property type="entry name" value="TonB-dependent receptor, beta-barrel domain"/>
    <property type="match status" value="1"/>
</dbReference>
<dbReference type="EMBL" id="LKTS01000004">
    <property type="protein sequence ID" value="PKD20664.1"/>
    <property type="molecule type" value="Genomic_DNA"/>
</dbReference>
<organism evidence="7 8">
    <name type="scientific">Salegentibacter salinarum</name>
    <dbReference type="NCBI Taxonomy" id="447422"/>
    <lineage>
        <taxon>Bacteria</taxon>
        <taxon>Pseudomonadati</taxon>
        <taxon>Bacteroidota</taxon>
        <taxon>Flavobacteriia</taxon>
        <taxon>Flavobacteriales</taxon>
        <taxon>Flavobacteriaceae</taxon>
        <taxon>Salegentibacter</taxon>
    </lineage>
</organism>
<evidence type="ECO:0000256" key="3">
    <source>
        <dbReference type="ARBA" id="ARBA00023237"/>
    </source>
</evidence>
<evidence type="ECO:0000313" key="7">
    <source>
        <dbReference type="EMBL" id="PKD20664.1"/>
    </source>
</evidence>
<dbReference type="Pfam" id="PF07715">
    <property type="entry name" value="Plug"/>
    <property type="match status" value="1"/>
</dbReference>
<dbReference type="SUPFAM" id="SSF56935">
    <property type="entry name" value="Porins"/>
    <property type="match status" value="1"/>
</dbReference>
<dbReference type="AlphaFoldDB" id="A0A2N0U0Y8"/>
<accession>A0A2N0U0Y8</accession>
<name>A0A2N0U0Y8_9FLAO</name>
<dbReference type="PANTHER" id="PTHR40980">
    <property type="entry name" value="PLUG DOMAIN-CONTAINING PROTEIN"/>
    <property type="match status" value="1"/>
</dbReference>
<evidence type="ECO:0000256" key="2">
    <source>
        <dbReference type="ARBA" id="ARBA00023136"/>
    </source>
</evidence>
<dbReference type="OrthoDB" id="9768470at2"/>
<keyword evidence="3" id="KW-0998">Cell outer membrane</keyword>
<comment type="caution">
    <text evidence="7">The sequence shown here is derived from an EMBL/GenBank/DDBJ whole genome shotgun (WGS) entry which is preliminary data.</text>
</comment>
<evidence type="ECO:0008006" key="9">
    <source>
        <dbReference type="Google" id="ProtNLM"/>
    </source>
</evidence>
<dbReference type="InterPro" id="IPR008969">
    <property type="entry name" value="CarboxyPept-like_regulatory"/>
</dbReference>
<dbReference type="RefSeq" id="WP_159447907.1">
    <property type="nucleotide sequence ID" value="NZ_FUZC01000011.1"/>
</dbReference>
<protein>
    <recommendedName>
        <fullName evidence="9">TonB-dependent receptor</fullName>
    </recommendedName>
</protein>
<feature type="signal peptide" evidence="4">
    <location>
        <begin position="1"/>
        <end position="21"/>
    </location>
</feature>
<dbReference type="InterPro" id="IPR012910">
    <property type="entry name" value="Plug_dom"/>
</dbReference>
<dbReference type="PANTHER" id="PTHR40980:SF5">
    <property type="entry name" value="TONB-DEPENDENT RECEPTOR"/>
    <property type="match status" value="1"/>
</dbReference>
<keyword evidence="4" id="KW-0732">Signal</keyword>
<dbReference type="InterPro" id="IPR036942">
    <property type="entry name" value="Beta-barrel_TonB_sf"/>
</dbReference>
<feature type="domain" description="Outer membrane protein beta-barrel" evidence="6">
    <location>
        <begin position="565"/>
        <end position="912"/>
    </location>
</feature>
<gene>
    <name evidence="7" type="ORF">APR41_13400</name>
</gene>
<evidence type="ECO:0000256" key="1">
    <source>
        <dbReference type="ARBA" id="ARBA00004442"/>
    </source>
</evidence>
<keyword evidence="8" id="KW-1185">Reference proteome</keyword>
<dbReference type="InterPro" id="IPR041700">
    <property type="entry name" value="OMP_b-brl_3"/>
</dbReference>
<dbReference type="Pfam" id="PF13715">
    <property type="entry name" value="CarbopepD_reg_2"/>
    <property type="match status" value="1"/>
</dbReference>
<evidence type="ECO:0000259" key="6">
    <source>
        <dbReference type="Pfam" id="PF14905"/>
    </source>
</evidence>